<sequence length="543" mass="58717">MAKQILFDQQAREKLQKGVNTLANTVKVTLGPKGRNVVLDKGFGSPVITNDGVTIAKEIDLKDKFENLGAQMIKEVAEKTNDIAGDGTTTATLLAQAFINQGLKNIAAGANPVEIKRGINKAVKSVIETLENNSKKISSKEEIAQVASISANDEEIGRLIAEVMEEVGKNGVITVEEGQTFGLEKEVVRGMQFDQGFISPYMMTDTNRQEAIIENPYILITDKKISALNEVLPVLEKVTNKGKKDMVIVAEDIDGEALTTLLLNKLRGVLNVLAVKVPGFGDRRKEILQDIAILTGGQVISDDLGIDMKKVDLTMLGQARKFIAGKDNSTIIDGSGKKVDITARINQIKNQILIEKSDYDKEKLQERLAKLSGGVGVIKVGAATEVEQKEKQHRVEDAVSATKAAVEEGIVCGGGVALIDTIKSLEKINTNSNDEKIGIEIVKNSLDQPLRQIAKNAGKDGGVIIEKIRFEEKGIGYDAKLDKFVDMIKNGIIDPLKVTKAAILNSASVASMLLTTEVAVVELPEEKAERSVGKMPENGGFDY</sequence>
<keyword evidence="5 6" id="KW-0413">Isomerase</keyword>
<dbReference type="SUPFAM" id="SSF48592">
    <property type="entry name" value="GroEL equatorial domain-like"/>
    <property type="match status" value="1"/>
</dbReference>
<dbReference type="NCBIfam" id="NF009489">
    <property type="entry name" value="PRK12851.1"/>
    <property type="match status" value="1"/>
</dbReference>
<dbReference type="AlphaFoldDB" id="A0A2M7W457"/>
<feature type="binding site" evidence="6">
    <location>
        <position position="414"/>
    </location>
    <ligand>
        <name>ATP</name>
        <dbReference type="ChEBI" id="CHEBI:30616"/>
    </ligand>
</feature>
<dbReference type="GO" id="GO:0005524">
    <property type="term" value="F:ATP binding"/>
    <property type="evidence" value="ECO:0007669"/>
    <property type="project" value="UniProtKB-UniRule"/>
</dbReference>
<evidence type="ECO:0000313" key="10">
    <source>
        <dbReference type="Proteomes" id="UP000230137"/>
    </source>
</evidence>
<evidence type="ECO:0000256" key="3">
    <source>
        <dbReference type="ARBA" id="ARBA00022840"/>
    </source>
</evidence>
<keyword evidence="3 6" id="KW-0067">ATP-binding</keyword>
<dbReference type="PRINTS" id="PR00298">
    <property type="entry name" value="CHAPERONIN60"/>
</dbReference>
<dbReference type="PANTHER" id="PTHR45633">
    <property type="entry name" value="60 KDA HEAT SHOCK PROTEIN, MITOCHONDRIAL"/>
    <property type="match status" value="1"/>
</dbReference>
<dbReference type="NCBIfam" id="TIGR02348">
    <property type="entry name" value="GroEL"/>
    <property type="match status" value="1"/>
</dbReference>
<dbReference type="InterPro" id="IPR018370">
    <property type="entry name" value="Chaperonin_Cpn60_CS"/>
</dbReference>
<comment type="similarity">
    <text evidence="1 6 7">Belongs to the chaperonin (HSP60) family.</text>
</comment>
<comment type="subunit">
    <text evidence="6 8">Forms a cylinder of 14 subunits composed of two heptameric rings stacked back-to-back. Interacts with the co-chaperonin GroES.</text>
</comment>
<comment type="subcellular location">
    <subcellularLocation>
        <location evidence="6">Cytoplasm</location>
    </subcellularLocation>
</comment>
<dbReference type="InterPro" id="IPR002423">
    <property type="entry name" value="Cpn60/GroEL/TCP-1"/>
</dbReference>
<dbReference type="CDD" id="cd03344">
    <property type="entry name" value="GroEL"/>
    <property type="match status" value="1"/>
</dbReference>
<dbReference type="GO" id="GO:0005737">
    <property type="term" value="C:cytoplasm"/>
    <property type="evidence" value="ECO:0007669"/>
    <property type="project" value="UniProtKB-SubCell"/>
</dbReference>
<evidence type="ECO:0000256" key="2">
    <source>
        <dbReference type="ARBA" id="ARBA00022741"/>
    </source>
</evidence>
<dbReference type="Pfam" id="PF00118">
    <property type="entry name" value="Cpn60_TCP1"/>
    <property type="match status" value="1"/>
</dbReference>
<dbReference type="NCBIfam" id="NF009488">
    <property type="entry name" value="PRK12850.1"/>
    <property type="match status" value="1"/>
</dbReference>
<dbReference type="GO" id="GO:0042026">
    <property type="term" value="P:protein refolding"/>
    <property type="evidence" value="ECO:0007669"/>
    <property type="project" value="UniProtKB-UniRule"/>
</dbReference>
<accession>A0A2M7W457</accession>
<dbReference type="Proteomes" id="UP000230137">
    <property type="component" value="Unassembled WGS sequence"/>
</dbReference>
<dbReference type="NCBIfam" id="NF009487">
    <property type="entry name" value="PRK12849.1"/>
    <property type="match status" value="1"/>
</dbReference>
<dbReference type="HAMAP" id="MF_00600">
    <property type="entry name" value="CH60"/>
    <property type="match status" value="1"/>
</dbReference>
<evidence type="ECO:0000313" key="9">
    <source>
        <dbReference type="EMBL" id="PJA20456.1"/>
    </source>
</evidence>
<dbReference type="InterPro" id="IPR001844">
    <property type="entry name" value="Cpn60/GroEL"/>
</dbReference>
<reference evidence="10" key="1">
    <citation type="submission" date="2017-09" db="EMBL/GenBank/DDBJ databases">
        <title>Depth-based differentiation of microbial function through sediment-hosted aquifers and enrichment of novel symbionts in the deep terrestrial subsurface.</title>
        <authorList>
            <person name="Probst A.J."/>
            <person name="Ladd B."/>
            <person name="Jarett J.K."/>
            <person name="Geller-Mcgrath D.E."/>
            <person name="Sieber C.M.K."/>
            <person name="Emerson J.B."/>
            <person name="Anantharaman K."/>
            <person name="Thomas B.C."/>
            <person name="Malmstrom R."/>
            <person name="Stieglmeier M."/>
            <person name="Klingl A."/>
            <person name="Woyke T."/>
            <person name="Ryan C.M."/>
            <person name="Banfield J.F."/>
        </authorList>
    </citation>
    <scope>NUCLEOTIDE SEQUENCE [LARGE SCALE GENOMIC DNA]</scope>
</reference>
<dbReference type="InterPro" id="IPR027410">
    <property type="entry name" value="TCP-1-like_intermed_sf"/>
</dbReference>
<dbReference type="Gene3D" id="3.30.260.10">
    <property type="entry name" value="TCP-1-like chaperonin intermediate domain"/>
    <property type="match status" value="1"/>
</dbReference>
<dbReference type="GO" id="GO:0016853">
    <property type="term" value="F:isomerase activity"/>
    <property type="evidence" value="ECO:0007669"/>
    <property type="project" value="UniProtKB-KW"/>
</dbReference>
<dbReference type="NCBIfam" id="NF000592">
    <property type="entry name" value="PRK00013.1"/>
    <property type="match status" value="1"/>
</dbReference>
<name>A0A2M7W457_9BACT</name>
<keyword evidence="6" id="KW-0963">Cytoplasm</keyword>
<feature type="binding site" evidence="6">
    <location>
        <begin position="29"/>
        <end position="32"/>
    </location>
    <ligand>
        <name>ATP</name>
        <dbReference type="ChEBI" id="CHEBI:30616"/>
    </ligand>
</feature>
<dbReference type="SUPFAM" id="SSF54849">
    <property type="entry name" value="GroEL-intermediate domain like"/>
    <property type="match status" value="1"/>
</dbReference>
<evidence type="ECO:0000256" key="7">
    <source>
        <dbReference type="RuleBase" id="RU000418"/>
    </source>
</evidence>
<feature type="binding site" evidence="6">
    <location>
        <begin position="86"/>
        <end position="90"/>
    </location>
    <ligand>
        <name>ATP</name>
        <dbReference type="ChEBI" id="CHEBI:30616"/>
    </ligand>
</feature>
<evidence type="ECO:0000256" key="4">
    <source>
        <dbReference type="ARBA" id="ARBA00023186"/>
    </source>
</evidence>
<dbReference type="Gene3D" id="3.50.7.10">
    <property type="entry name" value="GroEL"/>
    <property type="match status" value="1"/>
</dbReference>
<organism evidence="9 10">
    <name type="scientific">Candidatus Berkelbacteria bacterium CG_4_10_14_0_2_um_filter_35_9_33_12</name>
    <dbReference type="NCBI Taxonomy" id="1974499"/>
    <lineage>
        <taxon>Bacteria</taxon>
        <taxon>Candidatus Berkelbacteria</taxon>
    </lineage>
</organism>
<protein>
    <recommendedName>
        <fullName evidence="6">Chaperonin GroEL</fullName>
        <ecNumber evidence="6">5.6.1.7</ecNumber>
    </recommendedName>
    <alternativeName>
        <fullName evidence="6">60 kDa chaperonin</fullName>
    </alternativeName>
    <alternativeName>
        <fullName evidence="6">Chaperonin-60</fullName>
        <shortName evidence="6">Cpn60</shortName>
    </alternativeName>
</protein>
<dbReference type="Gene3D" id="1.10.560.10">
    <property type="entry name" value="GroEL-like equatorial domain"/>
    <property type="match status" value="1"/>
</dbReference>
<feature type="binding site" evidence="6">
    <location>
        <position position="494"/>
    </location>
    <ligand>
        <name>ATP</name>
        <dbReference type="ChEBI" id="CHEBI:30616"/>
    </ligand>
</feature>
<dbReference type="InterPro" id="IPR027413">
    <property type="entry name" value="GROEL-like_equatorial_sf"/>
</dbReference>
<dbReference type="FunFam" id="3.50.7.10:FF:000001">
    <property type="entry name" value="60 kDa chaperonin"/>
    <property type="match status" value="1"/>
</dbReference>
<dbReference type="SUPFAM" id="SSF52029">
    <property type="entry name" value="GroEL apical domain-like"/>
    <property type="match status" value="1"/>
</dbReference>
<comment type="caution">
    <text evidence="9">The sequence shown here is derived from an EMBL/GenBank/DDBJ whole genome shotgun (WGS) entry which is preliminary data.</text>
</comment>
<evidence type="ECO:0000256" key="6">
    <source>
        <dbReference type="HAMAP-Rule" id="MF_00600"/>
    </source>
</evidence>
<gene>
    <name evidence="6 9" type="primary">groL</name>
    <name evidence="6" type="synonym">groEL</name>
    <name evidence="9" type="ORF">COX60_01535</name>
</gene>
<dbReference type="GO" id="GO:0140662">
    <property type="term" value="F:ATP-dependent protein folding chaperone"/>
    <property type="evidence" value="ECO:0007669"/>
    <property type="project" value="InterPro"/>
</dbReference>
<comment type="caution">
    <text evidence="6">Lacks conserved residue(s) required for the propagation of feature annotation.</text>
</comment>
<evidence type="ECO:0000256" key="8">
    <source>
        <dbReference type="RuleBase" id="RU000419"/>
    </source>
</evidence>
<evidence type="ECO:0000256" key="5">
    <source>
        <dbReference type="ARBA" id="ARBA00023235"/>
    </source>
</evidence>
<comment type="function">
    <text evidence="6 8">Together with its co-chaperonin GroES, plays an essential role in assisting protein folding. The GroEL-GroES system forms a nano-cage that allows encapsulation of the non-native substrate proteins and provides a physical environment optimized to promote and accelerate protein folding.</text>
</comment>
<proteinExistence type="inferred from homology"/>
<evidence type="ECO:0000256" key="1">
    <source>
        <dbReference type="ARBA" id="ARBA00006607"/>
    </source>
</evidence>
<dbReference type="EMBL" id="PFQF01000027">
    <property type="protein sequence ID" value="PJA20456.1"/>
    <property type="molecule type" value="Genomic_DNA"/>
</dbReference>
<dbReference type="GO" id="GO:0051082">
    <property type="term" value="F:unfolded protein binding"/>
    <property type="evidence" value="ECO:0007669"/>
    <property type="project" value="UniProtKB-UniRule"/>
</dbReference>
<dbReference type="PROSITE" id="PS00296">
    <property type="entry name" value="CHAPERONINS_CPN60"/>
    <property type="match status" value="1"/>
</dbReference>
<keyword evidence="2 6" id="KW-0547">Nucleotide-binding</keyword>
<dbReference type="EC" id="5.6.1.7" evidence="6"/>
<dbReference type="InterPro" id="IPR027409">
    <property type="entry name" value="GroEL-like_apical_dom_sf"/>
</dbReference>
<keyword evidence="4 6" id="KW-0143">Chaperone</keyword>